<dbReference type="Proteomes" id="UP000258927">
    <property type="component" value="Chromosome"/>
</dbReference>
<sequence length="411" mass="44852">MSKTNQTDLEVKAHTGATDDGSISAMFDDFMGAFEEFKSTNDERLSNLEKQRDDVLFDQKLDRLNAAMDSQKQSMDRMVAKSLRPTLGQEAAPFLDGEYKDAFSAYVRKGEEKSLSIGSNPDGGYLVPDETDTDITRRLTAISPIRAIASVRQVSSSVYKKPVSITGPAVGWVGEADARPETNSQTLAEIEFPTTELYAMPAATASFLDDAAVDVERWIADEVETAFAEQETTAFIIGDGVKKPTGFLSTPQVAEGSWSWGNLGYNATGVAGDLPAADESDVLIDLVYTLKAGYRQNASWLMNRTTQAALRKLKDADGNYLWQPATQPGGNANFMGFNLVEAEDMPDIAADATPIAFGDFRRGYLIVDRQGVNVIRDPYSAKPYVLFYTTKRVGGGVHDFDAIKLLKFGTS</sequence>
<evidence type="ECO:0000256" key="1">
    <source>
        <dbReference type="ARBA" id="ARBA00004328"/>
    </source>
</evidence>
<dbReference type="Gene3D" id="3.30.2400.10">
    <property type="entry name" value="Major capsid protein gp5"/>
    <property type="match status" value="1"/>
</dbReference>
<dbReference type="NCBIfam" id="TIGR01554">
    <property type="entry name" value="major_cap_HK97"/>
    <property type="match status" value="1"/>
</dbReference>
<keyword evidence="4" id="KW-1185">Reference proteome</keyword>
<evidence type="ECO:0000259" key="2">
    <source>
        <dbReference type="Pfam" id="PF05065"/>
    </source>
</evidence>
<comment type="subcellular location">
    <subcellularLocation>
        <location evidence="1">Virion</location>
    </subcellularLocation>
</comment>
<feature type="domain" description="Phage capsid-like C-terminal" evidence="2">
    <location>
        <begin position="123"/>
        <end position="408"/>
    </location>
</feature>
<proteinExistence type="predicted"/>
<dbReference type="InterPro" id="IPR054612">
    <property type="entry name" value="Phage_capsid-like_C"/>
</dbReference>
<dbReference type="InterPro" id="IPR024455">
    <property type="entry name" value="Phage_capsid"/>
</dbReference>
<dbReference type="SUPFAM" id="SSF56563">
    <property type="entry name" value="Major capsid protein gp5"/>
    <property type="match status" value="1"/>
</dbReference>
<organism evidence="3 4">
    <name type="scientific">Maritalea myrionectae</name>
    <dbReference type="NCBI Taxonomy" id="454601"/>
    <lineage>
        <taxon>Bacteria</taxon>
        <taxon>Pseudomonadati</taxon>
        <taxon>Pseudomonadota</taxon>
        <taxon>Alphaproteobacteria</taxon>
        <taxon>Hyphomicrobiales</taxon>
        <taxon>Devosiaceae</taxon>
        <taxon>Maritalea</taxon>
    </lineage>
</organism>
<dbReference type="STRING" id="1122213.GCA_000423365_00263"/>
<reference evidence="3 4" key="1">
    <citation type="submission" date="2017-05" db="EMBL/GenBank/DDBJ databases">
        <title>Genome Analysis of Maritalea myrionectae HL2708#5.</title>
        <authorList>
            <consortium name="Cotde Inc.-PKNU"/>
            <person name="Jang D."/>
            <person name="Oh H.-M."/>
        </authorList>
    </citation>
    <scope>NUCLEOTIDE SEQUENCE [LARGE SCALE GENOMIC DNA]</scope>
    <source>
        <strain evidence="3 4">HL2708#5</strain>
    </source>
</reference>
<evidence type="ECO:0000313" key="3">
    <source>
        <dbReference type="EMBL" id="AVX05139.1"/>
    </source>
</evidence>
<name>A0A2R4MGY0_9HYPH</name>
<dbReference type="EMBL" id="CP021330">
    <property type="protein sequence ID" value="AVX05139.1"/>
    <property type="molecule type" value="Genomic_DNA"/>
</dbReference>
<evidence type="ECO:0000313" key="4">
    <source>
        <dbReference type="Proteomes" id="UP000258927"/>
    </source>
</evidence>
<dbReference type="KEGG" id="mmyr:MXMO3_02627"/>
<accession>A0A2R4MGY0</accession>
<dbReference type="Pfam" id="PF05065">
    <property type="entry name" value="Phage_capsid"/>
    <property type="match status" value="1"/>
</dbReference>
<dbReference type="AlphaFoldDB" id="A0A2R4MGY0"/>
<gene>
    <name evidence="3" type="ORF">MXMO3_02627</name>
</gene>
<protein>
    <recommendedName>
        <fullName evidence="2">Phage capsid-like C-terminal domain-containing protein</fullName>
    </recommendedName>
</protein>
<dbReference type="RefSeq" id="WP_117396153.1">
    <property type="nucleotide sequence ID" value="NZ_CP021330.1"/>
</dbReference>
<dbReference type="Gene3D" id="3.30.2320.10">
    <property type="entry name" value="hypothetical protein PF0899 domain"/>
    <property type="match status" value="1"/>
</dbReference>